<dbReference type="Gene3D" id="2.40.70.10">
    <property type="entry name" value="Acid Proteases"/>
    <property type="match status" value="2"/>
</dbReference>
<keyword evidence="7" id="KW-1185">Reference proteome</keyword>
<protein>
    <recommendedName>
        <fullName evidence="5">Peptidase A1 domain-containing protein</fullName>
    </recommendedName>
</protein>
<evidence type="ECO:0000313" key="6">
    <source>
        <dbReference type="EMBL" id="KAK9735331.1"/>
    </source>
</evidence>
<dbReference type="AlphaFoldDB" id="A0AAW1LNW6"/>
<gene>
    <name evidence="6" type="ORF">RND81_04G198900</name>
</gene>
<proteinExistence type="inferred from homology"/>
<evidence type="ECO:0000259" key="5">
    <source>
        <dbReference type="PROSITE" id="PS51767"/>
    </source>
</evidence>
<organism evidence="6 7">
    <name type="scientific">Saponaria officinalis</name>
    <name type="common">Common soapwort</name>
    <name type="synonym">Lychnis saponaria</name>
    <dbReference type="NCBI Taxonomy" id="3572"/>
    <lineage>
        <taxon>Eukaryota</taxon>
        <taxon>Viridiplantae</taxon>
        <taxon>Streptophyta</taxon>
        <taxon>Embryophyta</taxon>
        <taxon>Tracheophyta</taxon>
        <taxon>Spermatophyta</taxon>
        <taxon>Magnoliopsida</taxon>
        <taxon>eudicotyledons</taxon>
        <taxon>Gunneridae</taxon>
        <taxon>Pentapetalae</taxon>
        <taxon>Caryophyllales</taxon>
        <taxon>Caryophyllaceae</taxon>
        <taxon>Caryophylleae</taxon>
        <taxon>Saponaria</taxon>
    </lineage>
</organism>
<evidence type="ECO:0000256" key="1">
    <source>
        <dbReference type="ARBA" id="ARBA00007447"/>
    </source>
</evidence>
<dbReference type="GO" id="GO:0008233">
    <property type="term" value="F:peptidase activity"/>
    <property type="evidence" value="ECO:0007669"/>
    <property type="project" value="UniProtKB-KW"/>
</dbReference>
<name>A0AAW1LNW6_SAPOF</name>
<keyword evidence="3" id="KW-0378">Hydrolase</keyword>
<feature type="signal peptide" evidence="4">
    <location>
        <begin position="1"/>
        <end position="22"/>
    </location>
</feature>
<dbReference type="InterPro" id="IPR033121">
    <property type="entry name" value="PEPTIDASE_A1"/>
</dbReference>
<evidence type="ECO:0000256" key="3">
    <source>
        <dbReference type="ARBA" id="ARBA00022801"/>
    </source>
</evidence>
<evidence type="ECO:0000256" key="4">
    <source>
        <dbReference type="SAM" id="SignalP"/>
    </source>
</evidence>
<keyword evidence="2" id="KW-0645">Protease</keyword>
<feature type="domain" description="Peptidase A1" evidence="5">
    <location>
        <begin position="86"/>
        <end position="434"/>
    </location>
</feature>
<sequence>MMPIILLHFIFQFISFINKTNAFSMSMYPIDSPRLKILPDHFTKEDRYQFLRNISFSRAYNFNKRNSKLGPNSIDYSLSHLDSGYFLTQLNFGTLDRPFSPYVIIDMASDHTWVQCAACDPCFKLGTSISAESSTSYAKLTLDDKRCDTKQSYEGVCGFDSYFGNAHTQGYLGTDTFSFSNTAGGLSYFPNIVYGCGIHNQNFDWGAGSGKIAGVHGLSVGPRSFLNQLSDEIKGRFTYCLPTDPDEIKITFGDAATISGDVETIAMNPDARYHLYLEAISVDEIHLPIPSSAFELDDKNFKSGFFLDPSTPTTMLTTEAYVELVSALTLHFGTYEWFPIPFTTGHASDLCYFEEPLPELAQFYPPIAFHFRESASGGESKLAFDNDLIYRTRHPLPGFCLNVGLTTGPSIFGAHLQANHRFLFDINAKEVKYSPEDC</sequence>
<dbReference type="EMBL" id="JBDFQZ010000004">
    <property type="protein sequence ID" value="KAK9735331.1"/>
    <property type="molecule type" value="Genomic_DNA"/>
</dbReference>
<dbReference type="InterPro" id="IPR032799">
    <property type="entry name" value="TAXi_C"/>
</dbReference>
<dbReference type="InterPro" id="IPR021109">
    <property type="entry name" value="Peptidase_aspartic_dom_sf"/>
</dbReference>
<accession>A0AAW1LNW6</accession>
<dbReference type="GO" id="GO:0005576">
    <property type="term" value="C:extracellular region"/>
    <property type="evidence" value="ECO:0007669"/>
    <property type="project" value="TreeGrafter"/>
</dbReference>
<dbReference type="SUPFAM" id="SSF50630">
    <property type="entry name" value="Acid proteases"/>
    <property type="match status" value="1"/>
</dbReference>
<dbReference type="GO" id="GO:0006508">
    <property type="term" value="P:proteolysis"/>
    <property type="evidence" value="ECO:0007669"/>
    <property type="project" value="UniProtKB-KW"/>
</dbReference>
<dbReference type="InterPro" id="IPR051708">
    <property type="entry name" value="Plant_Aspart_Prot_A1"/>
</dbReference>
<reference evidence="6" key="1">
    <citation type="submission" date="2024-03" db="EMBL/GenBank/DDBJ databases">
        <title>WGS assembly of Saponaria officinalis var. Norfolk2.</title>
        <authorList>
            <person name="Jenkins J."/>
            <person name="Shu S."/>
            <person name="Grimwood J."/>
            <person name="Barry K."/>
            <person name="Goodstein D."/>
            <person name="Schmutz J."/>
            <person name="Leebens-Mack J."/>
            <person name="Osbourn A."/>
        </authorList>
    </citation>
    <scope>NUCLEOTIDE SEQUENCE [LARGE SCALE GENOMIC DNA]</scope>
    <source>
        <strain evidence="6">JIC</strain>
    </source>
</reference>
<dbReference type="PANTHER" id="PTHR47967">
    <property type="entry name" value="OS07G0603500 PROTEIN-RELATED"/>
    <property type="match status" value="1"/>
</dbReference>
<comment type="caution">
    <text evidence="6">The sequence shown here is derived from an EMBL/GenBank/DDBJ whole genome shotgun (WGS) entry which is preliminary data.</text>
</comment>
<dbReference type="PANTHER" id="PTHR47967:SF128">
    <property type="entry name" value="ASPARTIC PROTEINASE CDR1-LIKE"/>
    <property type="match status" value="1"/>
</dbReference>
<keyword evidence="4" id="KW-0732">Signal</keyword>
<dbReference type="Pfam" id="PF14543">
    <property type="entry name" value="TAXi_N"/>
    <property type="match status" value="1"/>
</dbReference>
<dbReference type="PROSITE" id="PS51767">
    <property type="entry name" value="PEPTIDASE_A1"/>
    <property type="match status" value="1"/>
</dbReference>
<dbReference type="InterPro" id="IPR032861">
    <property type="entry name" value="TAXi_N"/>
</dbReference>
<dbReference type="Pfam" id="PF14541">
    <property type="entry name" value="TAXi_C"/>
    <property type="match status" value="1"/>
</dbReference>
<evidence type="ECO:0000256" key="2">
    <source>
        <dbReference type="ARBA" id="ARBA00022670"/>
    </source>
</evidence>
<dbReference type="Proteomes" id="UP001443914">
    <property type="component" value="Unassembled WGS sequence"/>
</dbReference>
<feature type="chain" id="PRO_5043699352" description="Peptidase A1 domain-containing protein" evidence="4">
    <location>
        <begin position="23"/>
        <end position="438"/>
    </location>
</feature>
<evidence type="ECO:0000313" key="7">
    <source>
        <dbReference type="Proteomes" id="UP001443914"/>
    </source>
</evidence>
<comment type="similarity">
    <text evidence="1">Belongs to the peptidase A1 family.</text>
</comment>